<evidence type="ECO:0000256" key="1">
    <source>
        <dbReference type="SAM" id="MobiDB-lite"/>
    </source>
</evidence>
<name>A0A7S4FW86_9EUGL</name>
<accession>A0A7S4FW86</accession>
<reference evidence="2" key="1">
    <citation type="submission" date="2021-01" db="EMBL/GenBank/DDBJ databases">
        <authorList>
            <person name="Corre E."/>
            <person name="Pelletier E."/>
            <person name="Niang G."/>
            <person name="Scheremetjew M."/>
            <person name="Finn R."/>
            <person name="Kale V."/>
            <person name="Holt S."/>
            <person name="Cochrane G."/>
            <person name="Meng A."/>
            <person name="Brown T."/>
            <person name="Cohen L."/>
        </authorList>
    </citation>
    <scope>NUCLEOTIDE SEQUENCE</scope>
    <source>
        <strain evidence="2">CCMP1594</strain>
    </source>
</reference>
<gene>
    <name evidence="2" type="ORF">EGYM00163_LOCUS28366</name>
</gene>
<protein>
    <submittedName>
        <fullName evidence="2">Uncharacterized protein</fullName>
    </submittedName>
</protein>
<sequence length="129" mass="13365">MYNHRGCPPTPVLFKADLHAPGGARARAAAPVPKPSTNGSASGGRRPVHTVLLPARCLRTFGLAGAIGAGVLPFQPTNRSLQTALRPGSVPMVSSQAVPLGLRNTIQILKSAAVLRGIHRPLGCVCHRG</sequence>
<dbReference type="AlphaFoldDB" id="A0A7S4FW86"/>
<evidence type="ECO:0000313" key="2">
    <source>
        <dbReference type="EMBL" id="CAE0817204.1"/>
    </source>
</evidence>
<feature type="region of interest" description="Disordered" evidence="1">
    <location>
        <begin position="24"/>
        <end position="46"/>
    </location>
</feature>
<organism evidence="2">
    <name type="scientific">Eutreptiella gymnastica</name>
    <dbReference type="NCBI Taxonomy" id="73025"/>
    <lineage>
        <taxon>Eukaryota</taxon>
        <taxon>Discoba</taxon>
        <taxon>Euglenozoa</taxon>
        <taxon>Euglenida</taxon>
        <taxon>Spirocuta</taxon>
        <taxon>Euglenophyceae</taxon>
        <taxon>Eutreptiales</taxon>
        <taxon>Eutreptiaceae</taxon>
        <taxon>Eutreptiella</taxon>
    </lineage>
</organism>
<proteinExistence type="predicted"/>
<dbReference type="EMBL" id="HBJA01081179">
    <property type="protein sequence ID" value="CAE0817204.1"/>
    <property type="molecule type" value="Transcribed_RNA"/>
</dbReference>